<sequence length="279" mass="30053">MTATQAPTMTSTSKPAQSLRLCAESLTLNYGGRNIVENLDFEVPSGQVTAIIGPNGCGKSTLLRGFSRLLKPAGGRVHLDSKDVSKYGSRDFARRVGLLPQHPIAPDGITVADLVSRGRYPYQGMFSKASREDDAAVAWALEATHTEQLADVPVAELSGGQRQRVWIAMSLAQETDVLLLDEPTTYLDLAHQVDLLDLVVRLNRSRGTTMLLVLHELNLAARCADHLVAMKDGQIKMSGAPSEVLTRDNLAEVFGLDAVVSPDASGSPIVVPSPRKEML</sequence>
<organism evidence="11 12">
    <name type="scientific">Rothia koreensis</name>
    <dbReference type="NCBI Taxonomy" id="592378"/>
    <lineage>
        <taxon>Bacteria</taxon>
        <taxon>Bacillati</taxon>
        <taxon>Actinomycetota</taxon>
        <taxon>Actinomycetes</taxon>
        <taxon>Micrococcales</taxon>
        <taxon>Micrococcaceae</taxon>
        <taxon>Rothia</taxon>
    </lineage>
</organism>
<dbReference type="RefSeq" id="WP_129314575.1">
    <property type="nucleotide sequence ID" value="NZ_NOIQ01000002.1"/>
</dbReference>
<keyword evidence="3" id="KW-1003">Cell membrane</keyword>
<keyword evidence="5" id="KW-0547">Nucleotide-binding</keyword>
<evidence type="ECO:0000313" key="11">
    <source>
        <dbReference type="EMBL" id="MUN55176.1"/>
    </source>
</evidence>
<keyword evidence="7" id="KW-0408">Iron</keyword>
<evidence type="ECO:0000256" key="9">
    <source>
        <dbReference type="ARBA" id="ARBA00023136"/>
    </source>
</evidence>
<keyword evidence="6 11" id="KW-0067">ATP-binding</keyword>
<dbReference type="GO" id="GO:0006826">
    <property type="term" value="P:iron ion transport"/>
    <property type="evidence" value="ECO:0007669"/>
    <property type="project" value="UniProtKB-KW"/>
</dbReference>
<keyword evidence="2" id="KW-0813">Transport</keyword>
<evidence type="ECO:0000256" key="3">
    <source>
        <dbReference type="ARBA" id="ARBA00022475"/>
    </source>
</evidence>
<dbReference type="GO" id="GO:0016887">
    <property type="term" value="F:ATP hydrolysis activity"/>
    <property type="evidence" value="ECO:0007669"/>
    <property type="project" value="InterPro"/>
</dbReference>
<dbReference type="CDD" id="cd03214">
    <property type="entry name" value="ABC_Iron-Siderophores_B12_Hemin"/>
    <property type="match status" value="1"/>
</dbReference>
<comment type="caution">
    <text evidence="11">The sequence shown here is derived from an EMBL/GenBank/DDBJ whole genome shotgun (WGS) entry which is preliminary data.</text>
</comment>
<evidence type="ECO:0000259" key="10">
    <source>
        <dbReference type="PROSITE" id="PS50893"/>
    </source>
</evidence>
<dbReference type="Proteomes" id="UP000462152">
    <property type="component" value="Unassembled WGS sequence"/>
</dbReference>
<dbReference type="PROSITE" id="PS00211">
    <property type="entry name" value="ABC_TRANSPORTER_1"/>
    <property type="match status" value="1"/>
</dbReference>
<proteinExistence type="predicted"/>
<name>A0A7K1LJ08_9MICC</name>
<feature type="domain" description="ABC transporter" evidence="10">
    <location>
        <begin position="21"/>
        <end position="257"/>
    </location>
</feature>
<dbReference type="InterPro" id="IPR017871">
    <property type="entry name" value="ABC_transporter-like_CS"/>
</dbReference>
<dbReference type="InterPro" id="IPR003439">
    <property type="entry name" value="ABC_transporter-like_ATP-bd"/>
</dbReference>
<protein>
    <submittedName>
        <fullName evidence="11">ATP-binding cassette domain-containing protein</fullName>
    </submittedName>
</protein>
<evidence type="ECO:0000256" key="5">
    <source>
        <dbReference type="ARBA" id="ARBA00022741"/>
    </source>
</evidence>
<evidence type="ECO:0000313" key="12">
    <source>
        <dbReference type="Proteomes" id="UP000462152"/>
    </source>
</evidence>
<dbReference type="OrthoDB" id="5296765at2"/>
<dbReference type="EMBL" id="WOGT01000004">
    <property type="protein sequence ID" value="MUN55176.1"/>
    <property type="molecule type" value="Genomic_DNA"/>
</dbReference>
<dbReference type="Gene3D" id="3.40.50.300">
    <property type="entry name" value="P-loop containing nucleotide triphosphate hydrolases"/>
    <property type="match status" value="1"/>
</dbReference>
<dbReference type="InterPro" id="IPR003593">
    <property type="entry name" value="AAA+_ATPase"/>
</dbReference>
<reference evidence="11 12" key="1">
    <citation type="submission" date="2019-12" db="EMBL/GenBank/DDBJ databases">
        <authorList>
            <person name="Li J."/>
            <person name="Shi Y."/>
            <person name="Xu G."/>
            <person name="Xiao D."/>
            <person name="Ran X."/>
        </authorList>
    </citation>
    <scope>NUCLEOTIDE SEQUENCE [LARGE SCALE GENOMIC DNA]</scope>
    <source>
        <strain evidence="11 12">JCM 15915</strain>
    </source>
</reference>
<gene>
    <name evidence="11" type="ORF">GMA10_08120</name>
</gene>
<dbReference type="PROSITE" id="PS50893">
    <property type="entry name" value="ABC_TRANSPORTER_2"/>
    <property type="match status" value="1"/>
</dbReference>
<dbReference type="SUPFAM" id="SSF52540">
    <property type="entry name" value="P-loop containing nucleoside triphosphate hydrolases"/>
    <property type="match status" value="1"/>
</dbReference>
<dbReference type="FunFam" id="3.40.50.300:FF:000134">
    <property type="entry name" value="Iron-enterobactin ABC transporter ATP-binding protein"/>
    <property type="match status" value="1"/>
</dbReference>
<comment type="subcellular location">
    <subcellularLocation>
        <location evidence="1">Cell membrane</location>
        <topology evidence="1">Peripheral membrane protein</topology>
    </subcellularLocation>
</comment>
<dbReference type="Pfam" id="PF00005">
    <property type="entry name" value="ABC_tran"/>
    <property type="match status" value="1"/>
</dbReference>
<dbReference type="InterPro" id="IPR051535">
    <property type="entry name" value="Siderophore_ABC-ATPase"/>
</dbReference>
<dbReference type="AlphaFoldDB" id="A0A7K1LJ08"/>
<keyword evidence="8" id="KW-0406">Ion transport</keyword>
<evidence type="ECO:0000256" key="4">
    <source>
        <dbReference type="ARBA" id="ARBA00022496"/>
    </source>
</evidence>
<dbReference type="GO" id="GO:0005524">
    <property type="term" value="F:ATP binding"/>
    <property type="evidence" value="ECO:0007669"/>
    <property type="project" value="UniProtKB-KW"/>
</dbReference>
<evidence type="ECO:0000256" key="2">
    <source>
        <dbReference type="ARBA" id="ARBA00022448"/>
    </source>
</evidence>
<evidence type="ECO:0000256" key="7">
    <source>
        <dbReference type="ARBA" id="ARBA00023004"/>
    </source>
</evidence>
<accession>A0A7K1LJ08</accession>
<dbReference type="SMART" id="SM00382">
    <property type="entry name" value="AAA"/>
    <property type="match status" value="1"/>
</dbReference>
<evidence type="ECO:0000256" key="8">
    <source>
        <dbReference type="ARBA" id="ARBA00023065"/>
    </source>
</evidence>
<keyword evidence="4" id="KW-0410">Iron transport</keyword>
<dbReference type="GO" id="GO:0005886">
    <property type="term" value="C:plasma membrane"/>
    <property type="evidence" value="ECO:0007669"/>
    <property type="project" value="UniProtKB-SubCell"/>
</dbReference>
<keyword evidence="12" id="KW-1185">Reference proteome</keyword>
<keyword evidence="9" id="KW-0472">Membrane</keyword>
<evidence type="ECO:0000256" key="6">
    <source>
        <dbReference type="ARBA" id="ARBA00022840"/>
    </source>
</evidence>
<dbReference type="PANTHER" id="PTHR42771:SF2">
    <property type="entry name" value="IRON(3+)-HYDROXAMATE IMPORT ATP-BINDING PROTEIN FHUC"/>
    <property type="match status" value="1"/>
</dbReference>
<dbReference type="PANTHER" id="PTHR42771">
    <property type="entry name" value="IRON(3+)-HYDROXAMATE IMPORT ATP-BINDING PROTEIN FHUC"/>
    <property type="match status" value="1"/>
</dbReference>
<dbReference type="InterPro" id="IPR027417">
    <property type="entry name" value="P-loop_NTPase"/>
</dbReference>
<evidence type="ECO:0000256" key="1">
    <source>
        <dbReference type="ARBA" id="ARBA00004202"/>
    </source>
</evidence>